<dbReference type="PANTHER" id="PTHR31296">
    <property type="entry name" value="UPF0565 PROTEIN C2ORF69"/>
    <property type="match status" value="1"/>
</dbReference>
<evidence type="ECO:0000313" key="2">
    <source>
        <dbReference type="Proteomes" id="UP000734854"/>
    </source>
</evidence>
<protein>
    <submittedName>
        <fullName evidence="1">Uncharacterized protein</fullName>
    </submittedName>
</protein>
<dbReference type="GO" id="GO:0005739">
    <property type="term" value="C:mitochondrion"/>
    <property type="evidence" value="ECO:0007669"/>
    <property type="project" value="TreeGrafter"/>
</dbReference>
<reference evidence="1 2" key="1">
    <citation type="submission" date="2020-08" db="EMBL/GenBank/DDBJ databases">
        <title>Plant Genome Project.</title>
        <authorList>
            <person name="Zhang R.-G."/>
        </authorList>
    </citation>
    <scope>NUCLEOTIDE SEQUENCE [LARGE SCALE GENOMIC DNA]</scope>
    <source>
        <tissue evidence="1">Rhizome</tissue>
    </source>
</reference>
<proteinExistence type="predicted"/>
<dbReference type="InterPro" id="IPR018881">
    <property type="entry name" value="C2orf69_mit"/>
</dbReference>
<comment type="caution">
    <text evidence="1">The sequence shown here is derived from an EMBL/GenBank/DDBJ whole genome shotgun (WGS) entry which is preliminary data.</text>
</comment>
<sequence>MVEIANLTLRSTLITWKILQYKYDKKNDITYYYWSKNKRETHPVKSWSVKNSPSIFQVMDRWIGCFRICLNPSKSVSCIKITASLMISPSSRTLLIPSINAIFFCGDKVQGTGNSVIERLSDSRNISESIVSKLGSSTNVWVIEASTYNGSFALYKEFIPSLTSRGEPKQYDPSGFLASSAIVSILSRCLEQVTTSSSNLIEQTRENPHATTLLSAPFPKTIILGFSKGGTVVNQLVTEYAELISSPQSFDRKQVHMYPISKEDLLLSISEFHYVDVGLNCAGAYLTDHSVIKEIAQCLLLNNASLRFVLHGTPRQCCGIVRESGVLPTDVGDELRPVGTHISVILHESSVVGYGFSRVLVVA</sequence>
<dbReference type="Proteomes" id="UP000734854">
    <property type="component" value="Unassembled WGS sequence"/>
</dbReference>
<organism evidence="1 2">
    <name type="scientific">Zingiber officinale</name>
    <name type="common">Ginger</name>
    <name type="synonym">Amomum zingiber</name>
    <dbReference type="NCBI Taxonomy" id="94328"/>
    <lineage>
        <taxon>Eukaryota</taxon>
        <taxon>Viridiplantae</taxon>
        <taxon>Streptophyta</taxon>
        <taxon>Embryophyta</taxon>
        <taxon>Tracheophyta</taxon>
        <taxon>Spermatophyta</taxon>
        <taxon>Magnoliopsida</taxon>
        <taxon>Liliopsida</taxon>
        <taxon>Zingiberales</taxon>
        <taxon>Zingiberaceae</taxon>
        <taxon>Zingiber</taxon>
    </lineage>
</organism>
<evidence type="ECO:0000313" key="1">
    <source>
        <dbReference type="EMBL" id="KAG6510497.1"/>
    </source>
</evidence>
<gene>
    <name evidence="1" type="ORF">ZIOFF_028521</name>
</gene>
<dbReference type="EMBL" id="JACMSC010000008">
    <property type="protein sequence ID" value="KAG6510497.1"/>
    <property type="molecule type" value="Genomic_DNA"/>
</dbReference>
<accession>A0A8J5GLE6</accession>
<name>A0A8J5GLE6_ZINOF</name>
<keyword evidence="2" id="KW-1185">Reference proteome</keyword>
<dbReference type="AlphaFoldDB" id="A0A8J5GLE6"/>
<dbReference type="PANTHER" id="PTHR31296:SF1">
    <property type="entry name" value="MITOCHONDRIAL PROTEIN C2ORF69"/>
    <property type="match status" value="1"/>
</dbReference>